<accession>A0ABN3KWI7</accession>
<organism evidence="4 5">
    <name type="scientific">Terrabacter carboxydivorans</name>
    <dbReference type="NCBI Taxonomy" id="619730"/>
    <lineage>
        <taxon>Bacteria</taxon>
        <taxon>Bacillati</taxon>
        <taxon>Actinomycetota</taxon>
        <taxon>Actinomycetes</taxon>
        <taxon>Micrococcales</taxon>
        <taxon>Intrasporangiaceae</taxon>
        <taxon>Terrabacter</taxon>
    </lineage>
</organism>
<evidence type="ECO:0000313" key="4">
    <source>
        <dbReference type="EMBL" id="GAA2473458.1"/>
    </source>
</evidence>
<dbReference type="PANTHER" id="PTHR46124">
    <property type="entry name" value="D-AMINOACYL-TRNA DEACYLASE"/>
    <property type="match status" value="1"/>
</dbReference>
<dbReference type="Pfam" id="PF01026">
    <property type="entry name" value="TatD_DNase"/>
    <property type="match status" value="1"/>
</dbReference>
<dbReference type="Gene3D" id="3.20.20.140">
    <property type="entry name" value="Metal-dependent hydrolases"/>
    <property type="match status" value="1"/>
</dbReference>
<dbReference type="PIRSF" id="PIRSF005902">
    <property type="entry name" value="DNase_TatD"/>
    <property type="match status" value="1"/>
</dbReference>
<dbReference type="GO" id="GO:0016787">
    <property type="term" value="F:hydrolase activity"/>
    <property type="evidence" value="ECO:0007669"/>
    <property type="project" value="UniProtKB-KW"/>
</dbReference>
<dbReference type="InterPro" id="IPR018228">
    <property type="entry name" value="DNase_TatD-rel_CS"/>
</dbReference>
<keyword evidence="1" id="KW-0479">Metal-binding</keyword>
<comment type="caution">
    <text evidence="4">The sequence shown here is derived from an EMBL/GenBank/DDBJ whole genome shotgun (WGS) entry which is preliminary data.</text>
</comment>
<dbReference type="PANTHER" id="PTHR46124:SF2">
    <property type="entry name" value="D-AMINOACYL-TRNA DEACYLASE"/>
    <property type="match status" value="1"/>
</dbReference>
<dbReference type="InterPro" id="IPR001130">
    <property type="entry name" value="TatD-like"/>
</dbReference>
<dbReference type="CDD" id="cd01310">
    <property type="entry name" value="TatD_DNAse"/>
    <property type="match status" value="1"/>
</dbReference>
<dbReference type="SUPFAM" id="SSF51556">
    <property type="entry name" value="Metallo-dependent hydrolases"/>
    <property type="match status" value="1"/>
</dbReference>
<proteinExistence type="predicted"/>
<evidence type="ECO:0000256" key="3">
    <source>
        <dbReference type="SAM" id="MobiDB-lite"/>
    </source>
</evidence>
<dbReference type="RefSeq" id="WP_344253278.1">
    <property type="nucleotide sequence ID" value="NZ_BAAARE010000003.1"/>
</dbReference>
<keyword evidence="5" id="KW-1185">Reference proteome</keyword>
<dbReference type="NCBIfam" id="TIGR00010">
    <property type="entry name" value="YchF/TatD family DNA exonuclease"/>
    <property type="match status" value="1"/>
</dbReference>
<dbReference type="PROSITE" id="PS01091">
    <property type="entry name" value="TATD_3"/>
    <property type="match status" value="1"/>
</dbReference>
<name>A0ABN3KWI7_9MICO</name>
<feature type="region of interest" description="Disordered" evidence="3">
    <location>
        <begin position="1"/>
        <end position="20"/>
    </location>
</feature>
<reference evidence="4 5" key="1">
    <citation type="journal article" date="2019" name="Int. J. Syst. Evol. Microbiol.">
        <title>The Global Catalogue of Microorganisms (GCM) 10K type strain sequencing project: providing services to taxonomists for standard genome sequencing and annotation.</title>
        <authorList>
            <consortium name="The Broad Institute Genomics Platform"/>
            <consortium name="The Broad Institute Genome Sequencing Center for Infectious Disease"/>
            <person name="Wu L."/>
            <person name="Ma J."/>
        </authorList>
    </citation>
    <scope>NUCLEOTIDE SEQUENCE [LARGE SCALE GENOMIC DNA]</scope>
    <source>
        <strain evidence="4 5">JCM 16259</strain>
    </source>
</reference>
<protein>
    <submittedName>
        <fullName evidence="4">TatD family hydrolase</fullName>
    </submittedName>
</protein>
<keyword evidence="2 4" id="KW-0378">Hydrolase</keyword>
<evidence type="ECO:0000256" key="2">
    <source>
        <dbReference type="ARBA" id="ARBA00022801"/>
    </source>
</evidence>
<sequence>MSPHASGQRGLPEHRPDPLPIDVVDNHVHLDITREGDEPFDVADAIKAARAVGVTRLVQVGCDLDGIRFTMEAIEAHDELVGGIALHPNEVPRLAAAGQLDTAYAEVERCATHERIRVIGETGLDYFRTGPEGVPVQQDGFRWHIDLAKRLGKALQIHDRDAHADVLRILEEEGAPEHTVLHCFSGDLAMARECAERGYYLSFAGTVTFKNARDLRDALTAIPLDRILVETDAPYLAPVPHRGATNASFLVPVTVRAMAAVLNLDVPTLCRAVSENSERVYGPWGSERVGQTA</sequence>
<evidence type="ECO:0000313" key="5">
    <source>
        <dbReference type="Proteomes" id="UP001500730"/>
    </source>
</evidence>
<gene>
    <name evidence="4" type="ORF">GCM10009858_08490</name>
</gene>
<dbReference type="EMBL" id="BAAARE010000003">
    <property type="protein sequence ID" value="GAA2473458.1"/>
    <property type="molecule type" value="Genomic_DNA"/>
</dbReference>
<dbReference type="InterPro" id="IPR032466">
    <property type="entry name" value="Metal_Hydrolase"/>
</dbReference>
<evidence type="ECO:0000256" key="1">
    <source>
        <dbReference type="ARBA" id="ARBA00022723"/>
    </source>
</evidence>
<dbReference type="Proteomes" id="UP001500730">
    <property type="component" value="Unassembled WGS sequence"/>
</dbReference>
<dbReference type="InterPro" id="IPR015991">
    <property type="entry name" value="TatD/YcfH-like"/>
</dbReference>